<proteinExistence type="predicted"/>
<dbReference type="InterPro" id="IPR001902">
    <property type="entry name" value="SLC26A/SulP_fam"/>
</dbReference>
<dbReference type="Pfam" id="PF01740">
    <property type="entry name" value="STAS"/>
    <property type="match status" value="1"/>
</dbReference>
<dbReference type="Pfam" id="PF00916">
    <property type="entry name" value="Sulfate_transp"/>
    <property type="match status" value="1"/>
</dbReference>
<accession>A0A327ZJF0</accession>
<dbReference type="CDD" id="cd07042">
    <property type="entry name" value="STAS_SulP_like_sulfate_transporter"/>
    <property type="match status" value="1"/>
</dbReference>
<dbReference type="PROSITE" id="PS50801">
    <property type="entry name" value="STAS"/>
    <property type="match status" value="1"/>
</dbReference>
<dbReference type="SUPFAM" id="SSF52091">
    <property type="entry name" value="SpoIIaa-like"/>
    <property type="match status" value="1"/>
</dbReference>
<protein>
    <submittedName>
        <fullName evidence="7">SulP family sulfate permease</fullName>
    </submittedName>
</protein>
<keyword evidence="8" id="KW-1185">Reference proteome</keyword>
<organism evidence="7 8">
    <name type="scientific">Actinoplanes lutulentus</name>
    <dbReference type="NCBI Taxonomy" id="1287878"/>
    <lineage>
        <taxon>Bacteria</taxon>
        <taxon>Bacillati</taxon>
        <taxon>Actinomycetota</taxon>
        <taxon>Actinomycetes</taxon>
        <taxon>Micromonosporales</taxon>
        <taxon>Micromonosporaceae</taxon>
        <taxon>Actinoplanes</taxon>
    </lineage>
</organism>
<gene>
    <name evidence="7" type="ORF">B0I29_10192</name>
</gene>
<keyword evidence="3 5" id="KW-1133">Transmembrane helix</keyword>
<dbReference type="GO" id="GO:0016020">
    <property type="term" value="C:membrane"/>
    <property type="evidence" value="ECO:0007669"/>
    <property type="project" value="UniProtKB-SubCell"/>
</dbReference>
<feature type="transmembrane region" description="Helical" evidence="5">
    <location>
        <begin position="380"/>
        <end position="408"/>
    </location>
</feature>
<reference evidence="7 8" key="1">
    <citation type="submission" date="2018-06" db="EMBL/GenBank/DDBJ databases">
        <title>Genomic Encyclopedia of Type Strains, Phase III (KMG-III): the genomes of soil and plant-associated and newly described type strains.</title>
        <authorList>
            <person name="Whitman W."/>
        </authorList>
    </citation>
    <scope>NUCLEOTIDE SEQUENCE [LARGE SCALE GENOMIC DNA]</scope>
    <source>
        <strain evidence="7 8">CGMCC 4.7090</strain>
    </source>
</reference>
<evidence type="ECO:0000256" key="5">
    <source>
        <dbReference type="SAM" id="Phobius"/>
    </source>
</evidence>
<dbReference type="Proteomes" id="UP000249341">
    <property type="component" value="Unassembled WGS sequence"/>
</dbReference>
<dbReference type="RefSeq" id="WP_220091244.1">
    <property type="nucleotide sequence ID" value="NZ_JACHWI010000001.1"/>
</dbReference>
<comment type="caution">
    <text evidence="7">The sequence shown here is derived from an EMBL/GenBank/DDBJ whole genome shotgun (WGS) entry which is preliminary data.</text>
</comment>
<name>A0A327ZJF0_9ACTN</name>
<dbReference type="EMBL" id="QLMJ01000001">
    <property type="protein sequence ID" value="RAK42962.1"/>
    <property type="molecule type" value="Genomic_DNA"/>
</dbReference>
<dbReference type="PANTHER" id="PTHR11814">
    <property type="entry name" value="SULFATE TRANSPORTER"/>
    <property type="match status" value="1"/>
</dbReference>
<dbReference type="Gene3D" id="3.30.750.24">
    <property type="entry name" value="STAS domain"/>
    <property type="match status" value="1"/>
</dbReference>
<comment type="subcellular location">
    <subcellularLocation>
        <location evidence="1">Membrane</location>
        <topology evidence="1">Multi-pass membrane protein</topology>
    </subcellularLocation>
</comment>
<feature type="transmembrane region" description="Helical" evidence="5">
    <location>
        <begin position="130"/>
        <end position="148"/>
    </location>
</feature>
<feature type="transmembrane region" description="Helical" evidence="5">
    <location>
        <begin position="72"/>
        <end position="94"/>
    </location>
</feature>
<evidence type="ECO:0000256" key="1">
    <source>
        <dbReference type="ARBA" id="ARBA00004141"/>
    </source>
</evidence>
<keyword evidence="2 5" id="KW-0812">Transmembrane</keyword>
<feature type="transmembrane region" description="Helical" evidence="5">
    <location>
        <begin position="198"/>
        <end position="219"/>
    </location>
</feature>
<evidence type="ECO:0000313" key="7">
    <source>
        <dbReference type="EMBL" id="RAK42962.1"/>
    </source>
</evidence>
<keyword evidence="4 5" id="KW-0472">Membrane</keyword>
<feature type="transmembrane region" description="Helical" evidence="5">
    <location>
        <begin position="239"/>
        <end position="263"/>
    </location>
</feature>
<evidence type="ECO:0000313" key="8">
    <source>
        <dbReference type="Proteomes" id="UP000249341"/>
    </source>
</evidence>
<evidence type="ECO:0000259" key="6">
    <source>
        <dbReference type="PROSITE" id="PS50801"/>
    </source>
</evidence>
<feature type="domain" description="STAS" evidence="6">
    <location>
        <begin position="444"/>
        <end position="549"/>
    </location>
</feature>
<dbReference type="InterPro" id="IPR036513">
    <property type="entry name" value="STAS_dom_sf"/>
</dbReference>
<feature type="transmembrane region" description="Helical" evidence="5">
    <location>
        <begin position="100"/>
        <end position="118"/>
    </location>
</feature>
<dbReference type="InterPro" id="IPR002645">
    <property type="entry name" value="STAS_dom"/>
</dbReference>
<sequence>MVIAGKTRRRLRQLAPDRKTLRKDLIAGLPGAISSVPDGMAASVLAGVNPVHGLYASIVGPIGGGLTASTRLMVITTTSAAALAAGSAVAAVPADERPRALFLLTMMAGALMVLAGVAKLGRYTRFVPHSVMIGFLSGVAANIVFGQLPDLTGAEAEGPFALAKAWDLILHPGRIQPGAALAGMSALVLLVVLGRTRLAVYSTLIAMLVPTVAAAVLGAEDIPRVSDAGEIPSGLPMPALPHLADFSLSLLAGAFAVTALVLVQGAGVSEAAPNPDKTRSDPNRDFLAQGVGNLLAGLFRGQPVGGSVGQTALNVSAGAAGRWASIFSGLWMALLLLLFSGLVGTVVMATLAAVLIFAAVGSFRVGDVRAILRTGRISQIAVIATFVATLFLPVAAAVGIGLVLSLLMQLNQEALDLRVVELTPRDDDSFVERPARARLESRQVVLLDVYGSLFYAGARTLQARLPETAQARSPVVVLRLRGRVMLGATAFAVLADYAERLDAAGGRLYLSGVDPAVVEQIRRNRTVERVTGVRVYEADEVVGESSLAAYRAATRWLATRD</sequence>
<dbReference type="GO" id="GO:0055085">
    <property type="term" value="P:transmembrane transport"/>
    <property type="evidence" value="ECO:0007669"/>
    <property type="project" value="InterPro"/>
</dbReference>
<dbReference type="InterPro" id="IPR011547">
    <property type="entry name" value="SLC26A/SulP_dom"/>
</dbReference>
<feature type="transmembrane region" description="Helical" evidence="5">
    <location>
        <begin position="175"/>
        <end position="193"/>
    </location>
</feature>
<evidence type="ECO:0000256" key="3">
    <source>
        <dbReference type="ARBA" id="ARBA00022989"/>
    </source>
</evidence>
<evidence type="ECO:0000256" key="2">
    <source>
        <dbReference type="ARBA" id="ARBA00022692"/>
    </source>
</evidence>
<feature type="transmembrane region" description="Helical" evidence="5">
    <location>
        <begin position="330"/>
        <end position="360"/>
    </location>
</feature>
<dbReference type="AlphaFoldDB" id="A0A327ZJF0"/>
<evidence type="ECO:0000256" key="4">
    <source>
        <dbReference type="ARBA" id="ARBA00023136"/>
    </source>
</evidence>